<sequence>MISASILVFSLLNLLRVTQAAQSAVKLVVESESSEIDTYGIGSRHEGAGISYFFIGTTSDSEDLTYDDSTQKLTSDRFGQYPSWVGFTGEIQLLQLAVMETEDLYGFDSDNYLLLNGAIPGLWACKNINDPYRYSESSYAILKTKANDDCLSLKLKNSVGGSSGGSSSSSVTVSSSGSITSSVSKPSSVSESFSGYNSTSSELSGTKSLSSSKTSETGAPSVTQQENAAGALAFQSIGLTSLLSFIAMFFF</sequence>
<dbReference type="STRING" id="1344418.A0A1D2VAW8"/>
<dbReference type="EMBL" id="KV454490">
    <property type="protein sequence ID" value="ODV58735.1"/>
    <property type="molecule type" value="Genomic_DNA"/>
</dbReference>
<dbReference type="Proteomes" id="UP000095038">
    <property type="component" value="Unassembled WGS sequence"/>
</dbReference>
<protein>
    <submittedName>
        <fullName evidence="3">Uncharacterized protein</fullName>
    </submittedName>
</protein>
<feature type="region of interest" description="Disordered" evidence="1">
    <location>
        <begin position="158"/>
        <end position="222"/>
    </location>
</feature>
<dbReference type="AlphaFoldDB" id="A0A1D2VAW8"/>
<accession>A0A1D2VAW8</accession>
<feature type="compositionally biased region" description="Low complexity" evidence="1">
    <location>
        <begin position="165"/>
        <end position="218"/>
    </location>
</feature>
<evidence type="ECO:0000313" key="4">
    <source>
        <dbReference type="Proteomes" id="UP000095038"/>
    </source>
</evidence>
<feature type="chain" id="PRO_5008910388" evidence="2">
    <location>
        <begin position="21"/>
        <end position="251"/>
    </location>
</feature>
<name>A0A1D2VAW8_9ASCO</name>
<gene>
    <name evidence="3" type="ORF">ASCRUDRAFT_77734</name>
</gene>
<dbReference type="InParanoid" id="A0A1D2VAW8"/>
<feature type="signal peptide" evidence="2">
    <location>
        <begin position="1"/>
        <end position="20"/>
    </location>
</feature>
<dbReference type="GeneID" id="30967618"/>
<dbReference type="RefSeq" id="XP_020045042.1">
    <property type="nucleotide sequence ID" value="XM_020193982.1"/>
</dbReference>
<evidence type="ECO:0000256" key="1">
    <source>
        <dbReference type="SAM" id="MobiDB-lite"/>
    </source>
</evidence>
<keyword evidence="2" id="KW-0732">Signal</keyword>
<evidence type="ECO:0000256" key="2">
    <source>
        <dbReference type="SAM" id="SignalP"/>
    </source>
</evidence>
<reference evidence="4" key="1">
    <citation type="submission" date="2016-05" db="EMBL/GenBank/DDBJ databases">
        <title>Comparative genomics of biotechnologically important yeasts.</title>
        <authorList>
            <consortium name="DOE Joint Genome Institute"/>
            <person name="Riley R."/>
            <person name="Haridas S."/>
            <person name="Wolfe K.H."/>
            <person name="Lopes M.R."/>
            <person name="Hittinger C.T."/>
            <person name="Goker M."/>
            <person name="Salamov A."/>
            <person name="Wisecaver J."/>
            <person name="Long T.M."/>
            <person name="Aerts A.L."/>
            <person name="Barry K."/>
            <person name="Choi C."/>
            <person name="Clum A."/>
            <person name="Coughlan A.Y."/>
            <person name="Deshpande S."/>
            <person name="Douglass A.P."/>
            <person name="Hanson S.J."/>
            <person name="Klenk H.-P."/>
            <person name="Labutti K."/>
            <person name="Lapidus A."/>
            <person name="Lindquist E."/>
            <person name="Lipzen A."/>
            <person name="Meier-Kolthoff J.P."/>
            <person name="Ohm R.A."/>
            <person name="Otillar R.P."/>
            <person name="Pangilinan J."/>
            <person name="Peng Y."/>
            <person name="Rokas A."/>
            <person name="Rosa C.A."/>
            <person name="Scheuner C."/>
            <person name="Sibirny A.A."/>
            <person name="Slot J.C."/>
            <person name="Stielow J.B."/>
            <person name="Sun H."/>
            <person name="Kurtzman C.P."/>
            <person name="Blackwell M."/>
            <person name="Grigoriev I.V."/>
            <person name="Jeffries T.W."/>
        </authorList>
    </citation>
    <scope>NUCLEOTIDE SEQUENCE [LARGE SCALE GENOMIC DNA]</scope>
    <source>
        <strain evidence="4">DSM 1968</strain>
    </source>
</reference>
<evidence type="ECO:0000313" key="3">
    <source>
        <dbReference type="EMBL" id="ODV58735.1"/>
    </source>
</evidence>
<proteinExistence type="predicted"/>
<dbReference type="OrthoDB" id="4018368at2759"/>
<organism evidence="3 4">
    <name type="scientific">Ascoidea rubescens DSM 1968</name>
    <dbReference type="NCBI Taxonomy" id="1344418"/>
    <lineage>
        <taxon>Eukaryota</taxon>
        <taxon>Fungi</taxon>
        <taxon>Dikarya</taxon>
        <taxon>Ascomycota</taxon>
        <taxon>Saccharomycotina</taxon>
        <taxon>Saccharomycetes</taxon>
        <taxon>Ascoideaceae</taxon>
        <taxon>Ascoidea</taxon>
    </lineage>
</organism>
<keyword evidence="4" id="KW-1185">Reference proteome</keyword>